<sequence>MRQADPAISASAGRPFTMSTSPSPSRESYAVIGGEGFLGAALVSALLERHPASRVASLGLTQRRFDPEGEYRFFRTDITSRESIVEAFRASGATTVFHTASPHANATPEMWQKVNVQGTEAVVQACKEAGVRKLVFTSSMTAVYQPGVPLTNVDERLPRIETEEKLPTYAGTKAAAEKIVLDANGKDGVLTCAIRLGGIIGPGDRQVLPGFIGVWKDGQSAFQMGDNRNMLDFVTVKNAVHAHLLAADKLDAPPLSPDQFEVRMKPVACTVPRRNLPTSEQPDASAAKPDPPLPASRNRWNQFFSLTDDPSSAPSLSVAGQAFFITNGEPVPFWSFARAVYFAYSRRPPRWFEPVVLPSGVGMLYATLCEWAGWCVGKRPEQCAVNRAYMQYVLHDLYMDIERARRLLGYEPVESLEEGIRSGVEWYKADEERQQRRKEAETIPLTCFRPASLLSRLAPALLARNACGISAPPPDPSSRGLPRARRRRFFCSIARPHMAAFLVLAALRAGETLSDLRSPLIPPPIDHPAVFASQHRSASTTPSPASSRPSTASSASSTLSSSHPPLTERSLRASHLAWLVRVRDLSARHLALVDARSKNWTSCWAGKVSSRHIRAVKKAIEEAQWVEERLRLAIGWCKEKGLRKVSVKRLLGGKGLAYRPTHTSFPPSLLDLPYPLPLAFDANFLILTVPRPPPISRHRRAEEDEVEALPVYREEADHELGERMLERGLEDVVIGGVGVEQYERETHGQAAPVAVVA</sequence>
<dbReference type="EMBL" id="CWKI01000004">
    <property type="protein sequence ID" value="CTR06561.1"/>
    <property type="molecule type" value="Genomic_DNA"/>
</dbReference>
<dbReference type="AlphaFoldDB" id="A0A0K3CH90"/>
<feature type="region of interest" description="Disordered" evidence="3">
    <location>
        <begin position="273"/>
        <end position="294"/>
    </location>
</feature>
<feature type="compositionally biased region" description="Low complexity" evidence="3">
    <location>
        <begin position="535"/>
        <end position="566"/>
    </location>
</feature>
<dbReference type="EMBL" id="LCTV02000004">
    <property type="protein sequence ID" value="PRQ75667.1"/>
    <property type="molecule type" value="Genomic_DNA"/>
</dbReference>
<evidence type="ECO:0000313" key="8">
    <source>
        <dbReference type="Proteomes" id="UP000239560"/>
    </source>
</evidence>
<keyword evidence="2" id="KW-0560">Oxidoreductase</keyword>
<dbReference type="STRING" id="5286.A0A0K3CH90"/>
<dbReference type="InterPro" id="IPR050177">
    <property type="entry name" value="Lipid_A_modif_metabolic_enz"/>
</dbReference>
<name>A0A0K3CH90_RHOTO</name>
<dbReference type="GO" id="GO:0016616">
    <property type="term" value="F:oxidoreductase activity, acting on the CH-OH group of donors, NAD or NADP as acceptor"/>
    <property type="evidence" value="ECO:0007669"/>
    <property type="project" value="InterPro"/>
</dbReference>
<evidence type="ECO:0000259" key="4">
    <source>
        <dbReference type="Pfam" id="PF01073"/>
    </source>
</evidence>
<evidence type="ECO:0000313" key="7">
    <source>
        <dbReference type="Proteomes" id="UP000199069"/>
    </source>
</evidence>
<accession>A0A0K3CH90</accession>
<evidence type="ECO:0000256" key="3">
    <source>
        <dbReference type="SAM" id="MobiDB-lite"/>
    </source>
</evidence>
<feature type="region of interest" description="Disordered" evidence="3">
    <location>
        <begin position="1"/>
        <end position="27"/>
    </location>
</feature>
<evidence type="ECO:0000256" key="1">
    <source>
        <dbReference type="ARBA" id="ARBA00009219"/>
    </source>
</evidence>
<feature type="compositionally biased region" description="Polar residues" evidence="3">
    <location>
        <begin position="17"/>
        <end position="26"/>
    </location>
</feature>
<dbReference type="Pfam" id="PF01073">
    <property type="entry name" value="3Beta_HSD"/>
    <property type="match status" value="1"/>
</dbReference>
<feature type="domain" description="3-beta hydroxysteroid dehydrogenase/isomerase" evidence="4">
    <location>
        <begin position="30"/>
        <end position="253"/>
    </location>
</feature>
<reference evidence="5 7" key="1">
    <citation type="submission" date="2015-07" db="EMBL/GenBank/DDBJ databases">
        <authorList>
            <person name="Cajimat M.N.B."/>
            <person name="Milazzo M.L."/>
            <person name="Fulhorst C.F."/>
        </authorList>
    </citation>
    <scope>NUCLEOTIDE SEQUENCE [LARGE SCALE GENOMIC DNA]</scope>
    <source>
        <strain evidence="5">Single colony</strain>
    </source>
</reference>
<proteinExistence type="inferred from homology"/>
<comment type="similarity">
    <text evidence="1">Belongs to the 3-beta-HSD family.</text>
</comment>
<organism evidence="5 7">
    <name type="scientific">Rhodotorula toruloides</name>
    <name type="common">Yeast</name>
    <name type="synonym">Rhodosporidium toruloides</name>
    <dbReference type="NCBI Taxonomy" id="5286"/>
    <lineage>
        <taxon>Eukaryota</taxon>
        <taxon>Fungi</taxon>
        <taxon>Dikarya</taxon>
        <taxon>Basidiomycota</taxon>
        <taxon>Pucciniomycotina</taxon>
        <taxon>Microbotryomycetes</taxon>
        <taxon>Sporidiobolales</taxon>
        <taxon>Sporidiobolaceae</taxon>
        <taxon>Rhodotorula</taxon>
    </lineage>
</organism>
<dbReference type="InterPro" id="IPR002225">
    <property type="entry name" value="3Beta_OHSteriod_DH/Estase"/>
</dbReference>
<evidence type="ECO:0000313" key="6">
    <source>
        <dbReference type="EMBL" id="PRQ75667.1"/>
    </source>
</evidence>
<dbReference type="PANTHER" id="PTHR43245">
    <property type="entry name" value="BIFUNCTIONAL POLYMYXIN RESISTANCE PROTEIN ARNA"/>
    <property type="match status" value="1"/>
</dbReference>
<dbReference type="SUPFAM" id="SSF51735">
    <property type="entry name" value="NAD(P)-binding Rossmann-fold domains"/>
    <property type="match status" value="1"/>
</dbReference>
<protein>
    <submittedName>
        <fullName evidence="5 6">C-3 sterol dehydrogenase</fullName>
    </submittedName>
</protein>
<dbReference type="InterPro" id="IPR036291">
    <property type="entry name" value="NAD(P)-bd_dom_sf"/>
</dbReference>
<dbReference type="Proteomes" id="UP000199069">
    <property type="component" value="Unassembled WGS sequence"/>
</dbReference>
<dbReference type="Gene3D" id="3.40.50.720">
    <property type="entry name" value="NAD(P)-binding Rossmann-like Domain"/>
    <property type="match status" value="2"/>
</dbReference>
<dbReference type="Proteomes" id="UP000239560">
    <property type="component" value="Unassembled WGS sequence"/>
</dbReference>
<evidence type="ECO:0000256" key="2">
    <source>
        <dbReference type="ARBA" id="ARBA00023002"/>
    </source>
</evidence>
<keyword evidence="7" id="KW-1185">Reference proteome</keyword>
<feature type="region of interest" description="Disordered" evidence="3">
    <location>
        <begin position="532"/>
        <end position="566"/>
    </location>
</feature>
<gene>
    <name evidence="5" type="primary">FGENESH: predicted gene_4.198</name>
    <name evidence="6" type="ORF">AAT19DRAFT_13724</name>
    <name evidence="5" type="ORF">BN2166_0024220</name>
</gene>
<dbReference type="GO" id="GO:0006694">
    <property type="term" value="P:steroid biosynthetic process"/>
    <property type="evidence" value="ECO:0007669"/>
    <property type="project" value="InterPro"/>
</dbReference>
<dbReference type="PANTHER" id="PTHR43245:SF51">
    <property type="entry name" value="SHORT CHAIN DEHYDROGENASE_REDUCTASE FAMILY 42E, MEMBER 2"/>
    <property type="match status" value="1"/>
</dbReference>
<evidence type="ECO:0000313" key="5">
    <source>
        <dbReference type="EMBL" id="CTR06561.1"/>
    </source>
</evidence>
<dbReference type="OrthoDB" id="10058185at2759"/>
<reference evidence="6 8" key="2">
    <citation type="journal article" date="2018" name="Elife">
        <title>Functional genomics of lipid metabolism in the oleaginous yeast Rhodosporidium toruloides.</title>
        <authorList>
            <person name="Coradetti S.T."/>
            <person name="Pinel D."/>
            <person name="Geiselman G."/>
            <person name="Ito M."/>
            <person name="Mondo S."/>
            <person name="Reilly M.C."/>
            <person name="Cheng Y.F."/>
            <person name="Bauer S."/>
            <person name="Grigoriev I."/>
            <person name="Gladden J.M."/>
            <person name="Simmons B.A."/>
            <person name="Brem R."/>
            <person name="Arkin A.P."/>
            <person name="Skerker J.M."/>
        </authorList>
    </citation>
    <scope>NUCLEOTIDE SEQUENCE [LARGE SCALE GENOMIC DNA]</scope>
    <source>
        <strain evidence="6 8">NBRC 0880</strain>
    </source>
</reference>